<gene>
    <name evidence="5" type="ORF">GFK26_17250</name>
</gene>
<organism evidence="5 6">
    <name type="scientific">Variovorax paradoxus</name>
    <dbReference type="NCBI Taxonomy" id="34073"/>
    <lineage>
        <taxon>Bacteria</taxon>
        <taxon>Pseudomonadati</taxon>
        <taxon>Pseudomonadota</taxon>
        <taxon>Betaproteobacteria</taxon>
        <taxon>Burkholderiales</taxon>
        <taxon>Comamonadaceae</taxon>
        <taxon>Variovorax</taxon>
    </lineage>
</organism>
<dbReference type="EMBL" id="CP045644">
    <property type="protein sequence ID" value="QFZ84385.1"/>
    <property type="molecule type" value="Genomic_DNA"/>
</dbReference>
<name>A0A5Q0M7D3_VARPD</name>
<dbReference type="Pfam" id="PF00293">
    <property type="entry name" value="NUDIX"/>
    <property type="match status" value="1"/>
</dbReference>
<dbReference type="InterPro" id="IPR000086">
    <property type="entry name" value="NUDIX_hydrolase_dom"/>
</dbReference>
<evidence type="ECO:0000259" key="4">
    <source>
        <dbReference type="PROSITE" id="PS51462"/>
    </source>
</evidence>
<sequence length="163" mass="18046">MKNGSSSAIGAAPVATIPKACACLVDARGRLLVFRHPEDGNMQLPKGTIEPGESPEAAVRRELLEESGLLFAGQLESLGTLERECEAGVEGNTHRHPQRWHIFLMRDERDLPETFEHMATGSPEEEGLVFSFYWLEADADIEDFALPYRQTIERVREALLAAG</sequence>
<dbReference type="GO" id="GO:0016787">
    <property type="term" value="F:hydrolase activity"/>
    <property type="evidence" value="ECO:0007669"/>
    <property type="project" value="UniProtKB-KW"/>
</dbReference>
<proteinExistence type="inferred from homology"/>
<feature type="domain" description="Nudix hydrolase" evidence="4">
    <location>
        <begin position="16"/>
        <end position="157"/>
    </location>
</feature>
<dbReference type="PANTHER" id="PTHR43046">
    <property type="entry name" value="GDP-MANNOSE MANNOSYL HYDROLASE"/>
    <property type="match status" value="1"/>
</dbReference>
<dbReference type="SUPFAM" id="SSF55811">
    <property type="entry name" value="Nudix"/>
    <property type="match status" value="1"/>
</dbReference>
<dbReference type="InterPro" id="IPR020084">
    <property type="entry name" value="NUDIX_hydrolase_CS"/>
</dbReference>
<evidence type="ECO:0000256" key="1">
    <source>
        <dbReference type="ARBA" id="ARBA00001946"/>
    </source>
</evidence>
<dbReference type="PROSITE" id="PS51462">
    <property type="entry name" value="NUDIX"/>
    <property type="match status" value="1"/>
</dbReference>
<comment type="similarity">
    <text evidence="3">Belongs to the Nudix hydrolase family.</text>
</comment>
<evidence type="ECO:0000313" key="5">
    <source>
        <dbReference type="EMBL" id="QFZ84385.1"/>
    </source>
</evidence>
<accession>A0A5Q0M7D3</accession>
<dbReference type="AlphaFoldDB" id="A0A5Q0M7D3"/>
<evidence type="ECO:0000256" key="2">
    <source>
        <dbReference type="ARBA" id="ARBA00022801"/>
    </source>
</evidence>
<protein>
    <submittedName>
        <fullName evidence="5">NUDIX domain-containing protein</fullName>
    </submittedName>
</protein>
<evidence type="ECO:0000256" key="3">
    <source>
        <dbReference type="RuleBase" id="RU003476"/>
    </source>
</evidence>
<dbReference type="PRINTS" id="PR00502">
    <property type="entry name" value="NUDIXFAMILY"/>
</dbReference>
<dbReference type="Gene3D" id="3.90.79.10">
    <property type="entry name" value="Nucleoside Triphosphate Pyrophosphohydrolase"/>
    <property type="match status" value="1"/>
</dbReference>
<dbReference type="RefSeq" id="WP_153283023.1">
    <property type="nucleotide sequence ID" value="NZ_CP045644.1"/>
</dbReference>
<dbReference type="InterPro" id="IPR020476">
    <property type="entry name" value="Nudix_hydrolase"/>
</dbReference>
<dbReference type="PROSITE" id="PS00893">
    <property type="entry name" value="NUDIX_BOX"/>
    <property type="match status" value="1"/>
</dbReference>
<evidence type="ECO:0000313" key="6">
    <source>
        <dbReference type="Proteomes" id="UP000326780"/>
    </source>
</evidence>
<dbReference type="InterPro" id="IPR015797">
    <property type="entry name" value="NUDIX_hydrolase-like_dom_sf"/>
</dbReference>
<comment type="cofactor">
    <cofactor evidence="1">
        <name>Mg(2+)</name>
        <dbReference type="ChEBI" id="CHEBI:18420"/>
    </cofactor>
</comment>
<reference evidence="5 6" key="1">
    <citation type="submission" date="2019-10" db="EMBL/GenBank/DDBJ databases">
        <title>Complete genome sequence of Variovorax paradoxus 5C-2.</title>
        <authorList>
            <person name="Gogoleva N.E."/>
            <person name="Balkin A.S."/>
        </authorList>
    </citation>
    <scope>NUCLEOTIDE SEQUENCE [LARGE SCALE GENOMIC DNA]</scope>
    <source>
        <strain evidence="5 6">5C-2</strain>
    </source>
</reference>
<keyword evidence="2 3" id="KW-0378">Hydrolase</keyword>
<dbReference type="Proteomes" id="UP000326780">
    <property type="component" value="Chromosome"/>
</dbReference>
<dbReference type="PANTHER" id="PTHR43046:SF14">
    <property type="entry name" value="MUTT_NUDIX FAMILY PROTEIN"/>
    <property type="match status" value="1"/>
</dbReference>